<evidence type="ECO:0000256" key="2">
    <source>
        <dbReference type="SAM" id="MobiDB-lite"/>
    </source>
</evidence>
<keyword evidence="1" id="KW-0479">Metal-binding</keyword>
<evidence type="ECO:0000313" key="4">
    <source>
        <dbReference type="EMBL" id="UYV81838.1"/>
    </source>
</evidence>
<reference evidence="4 5" key="1">
    <citation type="submission" date="2022-01" db="EMBL/GenBank/DDBJ databases">
        <title>A chromosomal length assembly of Cordylochernes scorpioides.</title>
        <authorList>
            <person name="Zeh D."/>
            <person name="Zeh J."/>
        </authorList>
    </citation>
    <scope>NUCLEOTIDE SEQUENCE [LARGE SCALE GENOMIC DNA]</scope>
    <source>
        <strain evidence="4">IN4F17</strain>
        <tissue evidence="4">Whole Body</tissue>
    </source>
</reference>
<keyword evidence="1" id="KW-0862">Zinc</keyword>
<dbReference type="Gene3D" id="1.10.220.150">
    <property type="entry name" value="Arf GTPase activating protein"/>
    <property type="match status" value="1"/>
</dbReference>
<evidence type="ECO:0000256" key="1">
    <source>
        <dbReference type="ARBA" id="ARBA00022771"/>
    </source>
</evidence>
<dbReference type="EMBL" id="CP092882">
    <property type="protein sequence ID" value="UYV81838.1"/>
    <property type="molecule type" value="Genomic_DNA"/>
</dbReference>
<accession>A0ABY6LPQ4</accession>
<feature type="region of interest" description="Disordered" evidence="2">
    <location>
        <begin position="67"/>
        <end position="90"/>
    </location>
</feature>
<dbReference type="InterPro" id="IPR037278">
    <property type="entry name" value="ARFGAP/RecO"/>
</dbReference>
<dbReference type="Proteomes" id="UP001235939">
    <property type="component" value="Chromosome 20"/>
</dbReference>
<keyword evidence="5" id="KW-1185">Reference proteome</keyword>
<feature type="compositionally biased region" description="Basic residues" evidence="2">
    <location>
        <begin position="79"/>
        <end position="90"/>
    </location>
</feature>
<gene>
    <name evidence="4" type="ORF">LAZ67_20002657</name>
</gene>
<dbReference type="PANTHER" id="PTHR45819">
    <property type="entry name" value="CENTAURIN-GAMMA-1A"/>
    <property type="match status" value="1"/>
</dbReference>
<name>A0ABY6LPQ4_9ARAC</name>
<proteinExistence type="predicted"/>
<dbReference type="InterPro" id="IPR038508">
    <property type="entry name" value="ArfGAP_dom_sf"/>
</dbReference>
<keyword evidence="1" id="KW-0863">Zinc-finger</keyword>
<dbReference type="PANTHER" id="PTHR45819:SF5">
    <property type="entry name" value="CENTAURIN-GAMMA-1A"/>
    <property type="match status" value="1"/>
</dbReference>
<protein>
    <submittedName>
        <fullName evidence="4">AGAP3</fullName>
    </submittedName>
</protein>
<feature type="domain" description="Arf-GAP" evidence="3">
    <location>
        <begin position="1"/>
        <end position="48"/>
    </location>
</feature>
<dbReference type="Pfam" id="PF01412">
    <property type="entry name" value="ArfGap"/>
    <property type="match status" value="1"/>
</dbReference>
<organism evidence="4 5">
    <name type="scientific">Cordylochernes scorpioides</name>
    <dbReference type="NCBI Taxonomy" id="51811"/>
    <lineage>
        <taxon>Eukaryota</taxon>
        <taxon>Metazoa</taxon>
        <taxon>Ecdysozoa</taxon>
        <taxon>Arthropoda</taxon>
        <taxon>Chelicerata</taxon>
        <taxon>Arachnida</taxon>
        <taxon>Pseudoscorpiones</taxon>
        <taxon>Cheliferoidea</taxon>
        <taxon>Chernetidae</taxon>
        <taxon>Cordylochernes</taxon>
    </lineage>
</organism>
<dbReference type="InterPro" id="IPR001164">
    <property type="entry name" value="ArfGAP_dom"/>
</dbReference>
<dbReference type="InterPro" id="IPR051282">
    <property type="entry name" value="Arf-GAP_GTPase_ANK_PH"/>
</dbReference>
<evidence type="ECO:0000259" key="3">
    <source>
        <dbReference type="Pfam" id="PF01412"/>
    </source>
</evidence>
<sequence>MTALGNTAANAVWEACVPPRRAKPTPHSSREERERWIKAKYEQKEFLRPLNTHPPPQQRPVERLLMTTKRPPTGDTRFKHVKPWAHMKDY</sequence>
<evidence type="ECO:0000313" key="5">
    <source>
        <dbReference type="Proteomes" id="UP001235939"/>
    </source>
</evidence>
<dbReference type="SUPFAM" id="SSF57863">
    <property type="entry name" value="ArfGap/RecO-like zinc finger"/>
    <property type="match status" value="1"/>
</dbReference>